<protein>
    <submittedName>
        <fullName evidence="1">Uncharacterized protein</fullName>
    </submittedName>
</protein>
<name>A0A3P7QUZ2_DIBLA</name>
<evidence type="ECO:0000313" key="1">
    <source>
        <dbReference type="EMBL" id="VDN33259.1"/>
    </source>
</evidence>
<accession>A0A3P7QUZ2</accession>
<organism evidence="1 2">
    <name type="scientific">Dibothriocephalus latus</name>
    <name type="common">Fish tapeworm</name>
    <name type="synonym">Diphyllobothrium latum</name>
    <dbReference type="NCBI Taxonomy" id="60516"/>
    <lineage>
        <taxon>Eukaryota</taxon>
        <taxon>Metazoa</taxon>
        <taxon>Spiralia</taxon>
        <taxon>Lophotrochozoa</taxon>
        <taxon>Platyhelminthes</taxon>
        <taxon>Cestoda</taxon>
        <taxon>Eucestoda</taxon>
        <taxon>Diphyllobothriidea</taxon>
        <taxon>Diphyllobothriidae</taxon>
        <taxon>Dibothriocephalus</taxon>
    </lineage>
</organism>
<keyword evidence="2" id="KW-1185">Reference proteome</keyword>
<sequence>MGPVKKLGTQAKTRYLVAKARALEEDNEKLHAQLKDAYFVSAVPVLSI</sequence>
<proteinExistence type="predicted"/>
<dbReference type="AlphaFoldDB" id="A0A3P7QUZ2"/>
<dbReference type="EMBL" id="UYRU01083477">
    <property type="protein sequence ID" value="VDN33259.1"/>
    <property type="molecule type" value="Genomic_DNA"/>
</dbReference>
<dbReference type="OrthoDB" id="269872at2759"/>
<dbReference type="Proteomes" id="UP000281553">
    <property type="component" value="Unassembled WGS sequence"/>
</dbReference>
<reference evidence="1 2" key="1">
    <citation type="submission" date="2018-11" db="EMBL/GenBank/DDBJ databases">
        <authorList>
            <consortium name="Pathogen Informatics"/>
        </authorList>
    </citation>
    <scope>NUCLEOTIDE SEQUENCE [LARGE SCALE GENOMIC DNA]</scope>
</reference>
<evidence type="ECO:0000313" key="2">
    <source>
        <dbReference type="Proteomes" id="UP000281553"/>
    </source>
</evidence>
<gene>
    <name evidence="1" type="ORF">DILT_LOCUS16190</name>
</gene>